<evidence type="ECO:0000313" key="2">
    <source>
        <dbReference type="EMBL" id="CUP56830.1"/>
    </source>
</evidence>
<proteinExistence type="predicted"/>
<name>A0A174PDB5_FLAPL</name>
<organism evidence="2 3">
    <name type="scientific">Flavonifractor plautii</name>
    <name type="common">Fusobacterium plautii</name>
    <dbReference type="NCBI Taxonomy" id="292800"/>
    <lineage>
        <taxon>Bacteria</taxon>
        <taxon>Bacillati</taxon>
        <taxon>Bacillota</taxon>
        <taxon>Clostridia</taxon>
        <taxon>Eubacteriales</taxon>
        <taxon>Oscillospiraceae</taxon>
        <taxon>Flavonifractor</taxon>
    </lineage>
</organism>
<feature type="region of interest" description="Disordered" evidence="1">
    <location>
        <begin position="1"/>
        <end position="47"/>
    </location>
</feature>
<dbReference type="AlphaFoldDB" id="A0A174PDB5"/>
<evidence type="ECO:0000313" key="3">
    <source>
        <dbReference type="Proteomes" id="UP000095746"/>
    </source>
</evidence>
<accession>A0A174PDB5</accession>
<dbReference type="EMBL" id="CYZT01000405">
    <property type="protein sequence ID" value="CUP56830.1"/>
    <property type="molecule type" value="Genomic_DNA"/>
</dbReference>
<protein>
    <submittedName>
        <fullName evidence="2">Uncharacterized protein</fullName>
    </submittedName>
</protein>
<evidence type="ECO:0000256" key="1">
    <source>
        <dbReference type="SAM" id="MobiDB-lite"/>
    </source>
</evidence>
<sequence>MGPSGTRGRSVSTAAALKAAPHKGVDHDTQPGKLPQPGQGHQPGHDGHVVVEGVAAGWPAQAADIVGQGVGHAGQPLICLIGNGVIQPLVPVGGRNGGQLGAYQKHHRVSVNPLHRRAVHLGGVIHIPGHLAHSHHLRPSEIGHLFNVPCHDTRILWQGRFLRRDLVFRVVVKVLLKVVIGRPNGHANRKILHPLLKYIPEAPQAALGECHLLLIHPG</sequence>
<reference evidence="2 3" key="1">
    <citation type="submission" date="2015-09" db="EMBL/GenBank/DDBJ databases">
        <authorList>
            <consortium name="Pathogen Informatics"/>
        </authorList>
    </citation>
    <scope>NUCLEOTIDE SEQUENCE [LARGE SCALE GENOMIC DNA]</scope>
    <source>
        <strain evidence="2 3">2789STDY5608854</strain>
    </source>
</reference>
<gene>
    <name evidence="2" type="ORF">ERS852411_03306</name>
</gene>
<dbReference type="Proteomes" id="UP000095746">
    <property type="component" value="Unassembled WGS sequence"/>
</dbReference>